<evidence type="ECO:0000256" key="2">
    <source>
        <dbReference type="PROSITE-ProRule" id="PRU00708"/>
    </source>
</evidence>
<dbReference type="PANTHER" id="PTHR47926:SF413">
    <property type="entry name" value="REPEAT (TPR)-LIKE SUPERFAMILY PROTEIN, PUTATIVE-RELATED"/>
    <property type="match status" value="1"/>
</dbReference>
<comment type="caution">
    <text evidence="3">The sequence shown here is derived from an EMBL/GenBank/DDBJ whole genome shotgun (WGS) entry which is preliminary data.</text>
</comment>
<sequence>MSGPFLPPQSTSPRLLNVQNLSELHKCSDPRCLLQIHSQIIRHCLHRNPVIASKLVAAYSLCLRPYSAASVFSLVPEPTSHLFNTLIRAFAHNSLPSLSFFTFSRMQRSSVKPDSFTYPFLLKSSSAPLRTVELIHAHILKLGFLGDIFVPNSLIDSYSKSGEVGSAKMVFEEMLVKDVVSWNSMVAALVRAGELRDARRLFDEMPERDIISWNSMLDGYAKAGELDAAFDLFHRMPARNVVSWSTVLAGYCNTGDMETARMLFDKMPAKNVVAWTIMISGYASKGLAHDASILMDQMEEAGLEPDVGAAVGILSACAESGFLVLGKRIHAAFKRRKLRFFIQISNALIDMYSKCGDLDEAWAIFEEMEEKDLVSWNSMVHGLAVNGHGRRALELFSEMEDNRIVPDGFTFVGLLCACTHIGLIKEARRFFTSMEKEYGIVPTIEHYGCLIDLLGRGGLLMEAYSIAKTMPFEANAVIWGSILNACRVHNNVSLAEKVVDELMSLEPSHEGNFAIILNIFAAAGKWDAMGGDRLKMKDSARRNRAGSSCVDGMHSQEDRILKMLDRLGKHLKKVIC</sequence>
<dbReference type="EMBL" id="JBBWWQ010000007">
    <property type="protein sequence ID" value="KAK8942706.1"/>
    <property type="molecule type" value="Genomic_DNA"/>
</dbReference>
<feature type="repeat" description="PPR" evidence="2">
    <location>
        <begin position="209"/>
        <end position="243"/>
    </location>
</feature>
<proteinExistence type="predicted"/>
<name>A0AAP0G7S1_9ASPA</name>
<dbReference type="InterPro" id="IPR046960">
    <property type="entry name" value="PPR_At4g14850-like_plant"/>
</dbReference>
<reference evidence="3 4" key="1">
    <citation type="journal article" date="2022" name="Nat. Plants">
        <title>Genomes of leafy and leafless Platanthera orchids illuminate the evolution of mycoheterotrophy.</title>
        <authorList>
            <person name="Li M.H."/>
            <person name="Liu K.W."/>
            <person name="Li Z."/>
            <person name="Lu H.C."/>
            <person name="Ye Q.L."/>
            <person name="Zhang D."/>
            <person name="Wang J.Y."/>
            <person name="Li Y.F."/>
            <person name="Zhong Z.M."/>
            <person name="Liu X."/>
            <person name="Yu X."/>
            <person name="Liu D.K."/>
            <person name="Tu X.D."/>
            <person name="Liu B."/>
            <person name="Hao Y."/>
            <person name="Liao X.Y."/>
            <person name="Jiang Y.T."/>
            <person name="Sun W.H."/>
            <person name="Chen J."/>
            <person name="Chen Y.Q."/>
            <person name="Ai Y."/>
            <person name="Zhai J.W."/>
            <person name="Wu S.S."/>
            <person name="Zhou Z."/>
            <person name="Hsiao Y.Y."/>
            <person name="Wu W.L."/>
            <person name="Chen Y.Y."/>
            <person name="Lin Y.F."/>
            <person name="Hsu J.L."/>
            <person name="Li C.Y."/>
            <person name="Wang Z.W."/>
            <person name="Zhao X."/>
            <person name="Zhong W.Y."/>
            <person name="Ma X.K."/>
            <person name="Ma L."/>
            <person name="Huang J."/>
            <person name="Chen G.Z."/>
            <person name="Huang M.Z."/>
            <person name="Huang L."/>
            <person name="Peng D.H."/>
            <person name="Luo Y.B."/>
            <person name="Zou S.Q."/>
            <person name="Chen S.P."/>
            <person name="Lan S."/>
            <person name="Tsai W.C."/>
            <person name="Van de Peer Y."/>
            <person name="Liu Z.J."/>
        </authorList>
    </citation>
    <scope>NUCLEOTIDE SEQUENCE [LARGE SCALE GENOMIC DNA]</scope>
    <source>
        <strain evidence="3">Lor287</strain>
    </source>
</reference>
<dbReference type="PANTHER" id="PTHR47926">
    <property type="entry name" value="PENTATRICOPEPTIDE REPEAT-CONTAINING PROTEIN"/>
    <property type="match status" value="1"/>
</dbReference>
<protein>
    <submittedName>
        <fullName evidence="3">Pentatricopeptide repeat-containing protein</fullName>
    </submittedName>
</protein>
<dbReference type="Pfam" id="PF20431">
    <property type="entry name" value="E_motif"/>
    <property type="match status" value="1"/>
</dbReference>
<dbReference type="Proteomes" id="UP001418222">
    <property type="component" value="Unassembled WGS sequence"/>
</dbReference>
<organism evidence="3 4">
    <name type="scientific">Platanthera zijinensis</name>
    <dbReference type="NCBI Taxonomy" id="2320716"/>
    <lineage>
        <taxon>Eukaryota</taxon>
        <taxon>Viridiplantae</taxon>
        <taxon>Streptophyta</taxon>
        <taxon>Embryophyta</taxon>
        <taxon>Tracheophyta</taxon>
        <taxon>Spermatophyta</taxon>
        <taxon>Magnoliopsida</taxon>
        <taxon>Liliopsida</taxon>
        <taxon>Asparagales</taxon>
        <taxon>Orchidaceae</taxon>
        <taxon>Orchidoideae</taxon>
        <taxon>Orchideae</taxon>
        <taxon>Orchidinae</taxon>
        <taxon>Platanthera</taxon>
    </lineage>
</organism>
<keyword evidence="1" id="KW-0677">Repeat</keyword>
<keyword evidence="4" id="KW-1185">Reference proteome</keyword>
<dbReference type="NCBIfam" id="TIGR00756">
    <property type="entry name" value="PPR"/>
    <property type="match status" value="9"/>
</dbReference>
<feature type="repeat" description="PPR" evidence="2">
    <location>
        <begin position="372"/>
        <end position="406"/>
    </location>
</feature>
<feature type="repeat" description="PPR" evidence="2">
    <location>
        <begin position="79"/>
        <end position="113"/>
    </location>
</feature>
<feature type="repeat" description="PPR" evidence="2">
    <location>
        <begin position="341"/>
        <end position="371"/>
    </location>
</feature>
<dbReference type="InterPro" id="IPR002885">
    <property type="entry name" value="PPR_rpt"/>
</dbReference>
<evidence type="ECO:0000256" key="1">
    <source>
        <dbReference type="ARBA" id="ARBA00022737"/>
    </source>
</evidence>
<dbReference type="Pfam" id="PF01535">
    <property type="entry name" value="PPR"/>
    <property type="match status" value="4"/>
</dbReference>
<dbReference type="InterPro" id="IPR011990">
    <property type="entry name" value="TPR-like_helical_dom_sf"/>
</dbReference>
<evidence type="ECO:0000313" key="4">
    <source>
        <dbReference type="Proteomes" id="UP001418222"/>
    </source>
</evidence>
<dbReference type="FunFam" id="1.25.40.10:FF:000125">
    <property type="entry name" value="Pentatricopeptide repeat-containing protein"/>
    <property type="match status" value="1"/>
</dbReference>
<feature type="repeat" description="PPR" evidence="2">
    <location>
        <begin position="147"/>
        <end position="177"/>
    </location>
</feature>
<dbReference type="GO" id="GO:0003723">
    <property type="term" value="F:RNA binding"/>
    <property type="evidence" value="ECO:0007669"/>
    <property type="project" value="InterPro"/>
</dbReference>
<dbReference type="InterPro" id="IPR046848">
    <property type="entry name" value="E_motif"/>
</dbReference>
<dbReference type="GO" id="GO:0009451">
    <property type="term" value="P:RNA modification"/>
    <property type="evidence" value="ECO:0007669"/>
    <property type="project" value="InterPro"/>
</dbReference>
<gene>
    <name evidence="3" type="primary">PCMP-E27</name>
    <name evidence="3" type="ORF">KSP39_PZI009598</name>
</gene>
<feature type="repeat" description="PPR" evidence="2">
    <location>
        <begin position="271"/>
        <end position="305"/>
    </location>
</feature>
<evidence type="ECO:0000313" key="3">
    <source>
        <dbReference type="EMBL" id="KAK8942706.1"/>
    </source>
</evidence>
<dbReference type="FunFam" id="1.25.40.10:FF:000090">
    <property type="entry name" value="Pentatricopeptide repeat-containing protein, chloroplastic"/>
    <property type="match status" value="1"/>
</dbReference>
<dbReference type="GO" id="GO:0048731">
    <property type="term" value="P:system development"/>
    <property type="evidence" value="ECO:0007669"/>
    <property type="project" value="UniProtKB-ARBA"/>
</dbReference>
<dbReference type="PROSITE" id="PS51375">
    <property type="entry name" value="PPR"/>
    <property type="match status" value="7"/>
</dbReference>
<accession>A0AAP0G7S1</accession>
<dbReference type="Pfam" id="PF13041">
    <property type="entry name" value="PPR_2"/>
    <property type="match status" value="2"/>
</dbReference>
<dbReference type="Gene3D" id="1.25.40.10">
    <property type="entry name" value="Tetratricopeptide repeat domain"/>
    <property type="match status" value="4"/>
</dbReference>
<feature type="repeat" description="PPR" evidence="2">
    <location>
        <begin position="178"/>
        <end position="208"/>
    </location>
</feature>
<dbReference type="AlphaFoldDB" id="A0AAP0G7S1"/>